<dbReference type="AlphaFoldDB" id="A0A8D9I6A6"/>
<name>A0A8D9I6A6_BRACM</name>
<dbReference type="Proteomes" id="UP000694005">
    <property type="component" value="Chromosome A10"/>
</dbReference>
<reference evidence="1 2" key="1">
    <citation type="submission" date="2021-07" db="EMBL/GenBank/DDBJ databases">
        <authorList>
            <consortium name="Genoscope - CEA"/>
            <person name="William W."/>
        </authorList>
    </citation>
    <scope>NUCLEOTIDE SEQUENCE [LARGE SCALE GENOMIC DNA]</scope>
</reference>
<accession>A0A8D9I6A6</accession>
<protein>
    <submittedName>
        <fullName evidence="1">Uncharacterized protein</fullName>
    </submittedName>
</protein>
<proteinExistence type="predicted"/>
<feature type="non-terminal residue" evidence="1">
    <location>
        <position position="1"/>
    </location>
</feature>
<evidence type="ECO:0000313" key="1">
    <source>
        <dbReference type="EMBL" id="CAG7911424.1"/>
    </source>
</evidence>
<sequence length="110" mass="12175">TVLCFVHWLVYLDGFRSSFKCMVNEDIAIWVDSSDLLMEDVMIAILVQFLEHFAGLNSLNVVSLVGRFLSFSLNSSILGALGHELVLRSAFVLAEIVGGCSLKEKLKNLP</sequence>
<gene>
    <name evidence="1" type="ORF">BRAPAZ1V2_A10P26700.2</name>
</gene>
<dbReference type="Gramene" id="A10p26700.2_BraZ1">
    <property type="protein sequence ID" value="A10p26700.2_BraZ1.CDS"/>
    <property type="gene ID" value="A10g26700.2_BraZ1"/>
</dbReference>
<dbReference type="EMBL" id="LS974626">
    <property type="protein sequence ID" value="CAG7911424.1"/>
    <property type="molecule type" value="Genomic_DNA"/>
</dbReference>
<feature type="non-terminal residue" evidence="1">
    <location>
        <position position="110"/>
    </location>
</feature>
<evidence type="ECO:0000313" key="2">
    <source>
        <dbReference type="Proteomes" id="UP000694005"/>
    </source>
</evidence>
<organism evidence="1 2">
    <name type="scientific">Brassica campestris</name>
    <name type="common">Field mustard</name>
    <dbReference type="NCBI Taxonomy" id="3711"/>
    <lineage>
        <taxon>Eukaryota</taxon>
        <taxon>Viridiplantae</taxon>
        <taxon>Streptophyta</taxon>
        <taxon>Embryophyta</taxon>
        <taxon>Tracheophyta</taxon>
        <taxon>Spermatophyta</taxon>
        <taxon>Magnoliopsida</taxon>
        <taxon>eudicotyledons</taxon>
        <taxon>Gunneridae</taxon>
        <taxon>Pentapetalae</taxon>
        <taxon>rosids</taxon>
        <taxon>malvids</taxon>
        <taxon>Brassicales</taxon>
        <taxon>Brassicaceae</taxon>
        <taxon>Brassiceae</taxon>
        <taxon>Brassica</taxon>
    </lineage>
</organism>